<dbReference type="PANTHER" id="PTHR34047">
    <property type="entry name" value="NUCLEAR INTRON MATURASE 1, MITOCHONDRIAL-RELATED"/>
    <property type="match status" value="1"/>
</dbReference>
<dbReference type="PANTHER" id="PTHR34047:SF8">
    <property type="entry name" value="PROTEIN YKFC"/>
    <property type="match status" value="1"/>
</dbReference>
<gene>
    <name evidence="2" type="ORF">KSX_71590</name>
</gene>
<dbReference type="Pfam" id="PF00078">
    <property type="entry name" value="RVT_1"/>
    <property type="match status" value="1"/>
</dbReference>
<dbReference type="AlphaFoldDB" id="A0A8J3I5E9"/>
<accession>A0A8J3I5E9</accession>
<dbReference type="InterPro" id="IPR043502">
    <property type="entry name" value="DNA/RNA_pol_sf"/>
</dbReference>
<dbReference type="CDD" id="cd01651">
    <property type="entry name" value="RT_G2_intron"/>
    <property type="match status" value="1"/>
</dbReference>
<dbReference type="SUPFAM" id="SSF56672">
    <property type="entry name" value="DNA/RNA polymerases"/>
    <property type="match status" value="1"/>
</dbReference>
<dbReference type="InterPro" id="IPR000477">
    <property type="entry name" value="RT_dom"/>
</dbReference>
<dbReference type="GO" id="GO:0006397">
    <property type="term" value="P:mRNA processing"/>
    <property type="evidence" value="ECO:0007669"/>
    <property type="project" value="InterPro"/>
</dbReference>
<dbReference type="EMBL" id="BNJF01000004">
    <property type="protein sequence ID" value="GHO48996.1"/>
    <property type="molecule type" value="Genomic_DNA"/>
</dbReference>
<dbReference type="InterPro" id="IPR049030">
    <property type="entry name" value="AI2M-like_HNH"/>
</dbReference>
<sequence length="673" mass="78389">MVTELSQYPRWACNGFRSPRKRDRQADKWLVIAMKPYLSEGKGSSLLSLSINESEGVLMLPAQVIRRLEALGEISKQGKRLNGLFRLMESPILWYEAYANIYSNEGAMTKGVDSTTLDGFSKERVESIVQRLREGRYRFKPTRRVYVPKKNGKKRPLGISSGDDKLVQEVVRSILEQIYEPIFEDRSHGFRPGRSPHTALHQIEREWTAAKWIIDMDIRDYFTTIDHDLLMSFLAKKIEDKRFLRLIRAMLDAGYLEEWTYHTTYSGVPQGSIVSPVLANVYLHELDLFMKTMKEQFDKGIRRKGNRAYKRHSNKIHRLRKKGDRLKGKENCKETLQAIQREIKEIQRQRRRLPSSDPFDEGYKRLSYCRYADDYVISMIGSKADAERIQQEVKRFIQETLKLEVAEDKSHIRHSKQGVIFVGYWIKTYSGARVVKVQCNARHTTRKSMSERIQLQIPQGKLQKFCAEKRYGIYENVKGRHKAELSTLSDAEIILAYNGELRGLAKYYALAHSVKGEMNKLAHIWQTSLFKTLAHKHKTHVTTIAKHLKTDEGYVHTVQEKGKTRTIRLFRLKDLKTSPSPYQSIDIPPNTFALTLSCSELIRRINAEQCEYCETKEGLFQVHHIRKMKDVANGKELWQRIMMARRRKTLILCVRCHQQLHAGTLPGRSQLKR</sequence>
<evidence type="ECO:0000313" key="2">
    <source>
        <dbReference type="EMBL" id="GHO48996.1"/>
    </source>
</evidence>
<evidence type="ECO:0000259" key="1">
    <source>
        <dbReference type="PROSITE" id="PS50878"/>
    </source>
</evidence>
<evidence type="ECO:0000313" key="3">
    <source>
        <dbReference type="Proteomes" id="UP000612362"/>
    </source>
</evidence>
<comment type="caution">
    <text evidence="2">The sequence shown here is derived from an EMBL/GenBank/DDBJ whole genome shotgun (WGS) entry which is preliminary data.</text>
</comment>
<feature type="domain" description="Reverse transcriptase" evidence="1">
    <location>
        <begin position="128"/>
        <end position="426"/>
    </location>
</feature>
<proteinExistence type="predicted"/>
<dbReference type="Proteomes" id="UP000612362">
    <property type="component" value="Unassembled WGS sequence"/>
</dbReference>
<reference evidence="2" key="1">
    <citation type="submission" date="2020-10" db="EMBL/GenBank/DDBJ databases">
        <title>Taxonomic study of unclassified bacteria belonging to the class Ktedonobacteria.</title>
        <authorList>
            <person name="Yabe S."/>
            <person name="Wang C.M."/>
            <person name="Zheng Y."/>
            <person name="Sakai Y."/>
            <person name="Cavaletti L."/>
            <person name="Monciardini P."/>
            <person name="Donadio S."/>
        </authorList>
    </citation>
    <scope>NUCLEOTIDE SEQUENCE</scope>
    <source>
        <strain evidence="2">SOSP1-1</strain>
    </source>
</reference>
<keyword evidence="3" id="KW-1185">Reference proteome</keyword>
<dbReference type="InterPro" id="IPR024937">
    <property type="entry name" value="Domain_X"/>
</dbReference>
<dbReference type="InterPro" id="IPR051083">
    <property type="entry name" value="GrpII_Intron_Splice-Mob/Def"/>
</dbReference>
<dbReference type="Pfam" id="PF21368">
    <property type="entry name" value="AI2M-like_HNH"/>
    <property type="match status" value="1"/>
</dbReference>
<organism evidence="2 3">
    <name type="scientific">Ktedonospora formicarum</name>
    <dbReference type="NCBI Taxonomy" id="2778364"/>
    <lineage>
        <taxon>Bacteria</taxon>
        <taxon>Bacillati</taxon>
        <taxon>Chloroflexota</taxon>
        <taxon>Ktedonobacteria</taxon>
        <taxon>Ktedonobacterales</taxon>
        <taxon>Ktedonobacteraceae</taxon>
        <taxon>Ktedonospora</taxon>
    </lineage>
</organism>
<dbReference type="Pfam" id="PF01348">
    <property type="entry name" value="Intron_maturas2"/>
    <property type="match status" value="1"/>
</dbReference>
<protein>
    <submittedName>
        <fullName evidence="2">Maturase</fullName>
    </submittedName>
</protein>
<dbReference type="PROSITE" id="PS50878">
    <property type="entry name" value="RT_POL"/>
    <property type="match status" value="1"/>
</dbReference>
<name>A0A8J3I5E9_9CHLR</name>